<accession>A0ACB8UXA6</accession>
<sequence length="1019" mass="113011">MSRSKCLAREQSGAKTELEKGLVMGTNGSSIVSKRSVEQLYFPEPHFIRYFVKKRQRRSPLINRGYWLRMYAIEHTVKTFLQEYSDRPKIILNLGCGFDPLPFQFLTRAPEFCRHVRFIDIDYHKLMLEKRDAIRNTSALNSLLSNTDYPAEDSPTLIRSKEYIGIGCDLGELAKLEAALRSELGSIAKYSILCTAEVSLTYMDVKSADALLQWASTLSNDSQFCLLEQYFPDGPDHPFAKTMMNHFQKLRTPLHSIHEYPSMRQQEQRFLSVGWAHAKANNLWVLWSDSQFLSEKQRTSLDSFEAFDEWEEFALFASHYFLLIASTKRSDANADSKEPLDVNGSNIGLSLVSQCPPRFNAQRRFGAIVPVEKNLAGVHGGLGLQTRLPSTQVYSDTEARHSIHDLPPTTMLARMCHSSVLLNNGSLISGGRASPTAAFGDCWLKSGEKWSQVDSLPTACFRHSTTTVNVDGQRVLLFGGKSGTGNVLGQFLLWSEGEGWSELPVMGSTPQPRFGASLISIDGHSGILCGGMSQGGVVLNDFWTWRLVTDDSPGMKLMLMDVSVPLSAATPLYPWLGRFGSTVNLLRDYIVFIGGISQSGCIPEKYEVLLLDVKCLRQQAETSTHDTSILLLSAGVGIDTNGPRPLLAGHSTFPVPSEKILIAGGGAVCFSFGTYWNSGTWLLQDTTLSSSNGWLPVESAIDSEQNPARTITATPQPSREGSVVQVARMTISSPQEFRTIVDKGLPVILQGLDFGRCVELWTKEYLQKAVGGDRKVVVHECGTDHMDFRAKNFSYVTKEFGTFLDEVDRGGRQYLRAISADKPTEQAANLAIDFPGLNDDFRIPAELSLVSENAHSSPLRISGPVILWLHYDVLANVLCQIRGTKKLILFPPRDVSKLGFAPGASSSSINVFQDGFPHGTTPHEAPLKPGDVLFLPPLWLHTACPTDGVSVAVNVFFRSLAASSYSPGRDVYGNRDLHAYEKGRRDVEKIWRSFDRLPCDIARFYLDRLADELREKAAT</sequence>
<dbReference type="EMBL" id="JALBCA010000053">
    <property type="protein sequence ID" value="KAI2385912.1"/>
    <property type="molecule type" value="Genomic_DNA"/>
</dbReference>
<keyword evidence="1" id="KW-0808">Transferase</keyword>
<name>A0ACB8UXA6_9EURO</name>
<keyword evidence="1" id="KW-0489">Methyltransferase</keyword>
<protein>
    <submittedName>
        <fullName evidence="1">tRNA methyltransferase ppm2</fullName>
    </submittedName>
</protein>
<gene>
    <name evidence="1" type="primary">PPM2</name>
    <name evidence="1" type="ORF">LOY88_003832</name>
</gene>
<proteinExistence type="predicted"/>
<organism evidence="1">
    <name type="scientific">Ophidiomyces ophidiicola</name>
    <dbReference type="NCBI Taxonomy" id="1387563"/>
    <lineage>
        <taxon>Eukaryota</taxon>
        <taxon>Fungi</taxon>
        <taxon>Dikarya</taxon>
        <taxon>Ascomycota</taxon>
        <taxon>Pezizomycotina</taxon>
        <taxon>Eurotiomycetes</taxon>
        <taxon>Eurotiomycetidae</taxon>
        <taxon>Onygenales</taxon>
        <taxon>Onygenaceae</taxon>
        <taxon>Ophidiomyces</taxon>
    </lineage>
</organism>
<reference evidence="1" key="1">
    <citation type="journal article" date="2022" name="bioRxiv">
        <title>Population genetic analysis of Ophidiomyces ophidiicola, the causative agent of snake fungal disease, indicates recent introductions to the USA.</title>
        <authorList>
            <person name="Ladner J.T."/>
            <person name="Palmer J.M."/>
            <person name="Ettinger C.L."/>
            <person name="Stajich J.E."/>
            <person name="Farrell T.M."/>
            <person name="Glorioso B.M."/>
            <person name="Lawson B."/>
            <person name="Price S.J."/>
            <person name="Stengle A.G."/>
            <person name="Grear D.A."/>
            <person name="Lorch J.M."/>
        </authorList>
    </citation>
    <scope>NUCLEOTIDE SEQUENCE</scope>
    <source>
        <strain evidence="1">NWHC 24266-5</strain>
    </source>
</reference>
<comment type="caution">
    <text evidence="1">The sequence shown here is derived from an EMBL/GenBank/DDBJ whole genome shotgun (WGS) entry which is preliminary data.</text>
</comment>
<evidence type="ECO:0000313" key="1">
    <source>
        <dbReference type="EMBL" id="KAI2385912.1"/>
    </source>
</evidence>